<feature type="chain" id="PRO_5046377364" description="F5/8 type C domain-containing protein" evidence="1">
    <location>
        <begin position="21"/>
        <end position="1001"/>
    </location>
</feature>
<accession>A0ABN8LK21</accession>
<keyword evidence="4" id="KW-1185">Reference proteome</keyword>
<gene>
    <name evidence="3" type="ORF">PEVE_00037857</name>
</gene>
<name>A0ABN8LK21_9CNID</name>
<feature type="signal peptide" evidence="1">
    <location>
        <begin position="1"/>
        <end position="20"/>
    </location>
</feature>
<dbReference type="SMART" id="SM00231">
    <property type="entry name" value="FA58C"/>
    <property type="match status" value="1"/>
</dbReference>
<dbReference type="Pfam" id="PF00754">
    <property type="entry name" value="F5_F8_type_C"/>
    <property type="match status" value="1"/>
</dbReference>
<organism evidence="3 4">
    <name type="scientific">Porites evermanni</name>
    <dbReference type="NCBI Taxonomy" id="104178"/>
    <lineage>
        <taxon>Eukaryota</taxon>
        <taxon>Metazoa</taxon>
        <taxon>Cnidaria</taxon>
        <taxon>Anthozoa</taxon>
        <taxon>Hexacorallia</taxon>
        <taxon>Scleractinia</taxon>
        <taxon>Fungiina</taxon>
        <taxon>Poritidae</taxon>
        <taxon>Porites</taxon>
    </lineage>
</organism>
<evidence type="ECO:0000313" key="3">
    <source>
        <dbReference type="EMBL" id="CAH3017481.1"/>
    </source>
</evidence>
<dbReference type="EMBL" id="CALNXI010000063">
    <property type="protein sequence ID" value="CAH3017481.1"/>
    <property type="molecule type" value="Genomic_DNA"/>
</dbReference>
<dbReference type="SUPFAM" id="SSF49785">
    <property type="entry name" value="Galactose-binding domain-like"/>
    <property type="match status" value="1"/>
</dbReference>
<proteinExistence type="predicted"/>
<dbReference type="PROSITE" id="PS01285">
    <property type="entry name" value="FA58C_1"/>
    <property type="match status" value="1"/>
</dbReference>
<comment type="caution">
    <text evidence="3">The sequence shown here is derived from an EMBL/GenBank/DDBJ whole genome shotgun (WGS) entry which is preliminary data.</text>
</comment>
<dbReference type="CDD" id="cd00057">
    <property type="entry name" value="FA58C"/>
    <property type="match status" value="1"/>
</dbReference>
<dbReference type="InterPro" id="IPR008979">
    <property type="entry name" value="Galactose-bd-like_sf"/>
</dbReference>
<evidence type="ECO:0000256" key="1">
    <source>
        <dbReference type="SAM" id="SignalP"/>
    </source>
</evidence>
<evidence type="ECO:0000313" key="4">
    <source>
        <dbReference type="Proteomes" id="UP001159427"/>
    </source>
</evidence>
<dbReference type="PANTHER" id="PTHR35170:SF2">
    <property type="entry name" value="PROTEIN DD3-3"/>
    <property type="match status" value="1"/>
</dbReference>
<dbReference type="Proteomes" id="UP001159427">
    <property type="component" value="Unassembled WGS sequence"/>
</dbReference>
<evidence type="ECO:0000259" key="2">
    <source>
        <dbReference type="PROSITE" id="PS50022"/>
    </source>
</evidence>
<dbReference type="PROSITE" id="PS50022">
    <property type="entry name" value="FA58C_3"/>
    <property type="match status" value="1"/>
</dbReference>
<dbReference type="Gene3D" id="2.60.120.260">
    <property type="entry name" value="Galactose-binding domain-like"/>
    <property type="match status" value="1"/>
</dbReference>
<dbReference type="InterPro" id="IPR053320">
    <property type="entry name" value="Protein_DD3-3_O-glyco"/>
</dbReference>
<protein>
    <recommendedName>
        <fullName evidence="2">F5/8 type C domain-containing protein</fullName>
    </recommendedName>
</protein>
<feature type="domain" description="F5/8 type C" evidence="2">
    <location>
        <begin position="680"/>
        <end position="812"/>
    </location>
</feature>
<keyword evidence="1" id="KW-0732">Signal</keyword>
<dbReference type="PANTHER" id="PTHR35170">
    <property type="entry name" value="PROTEIN DD3-3"/>
    <property type="match status" value="1"/>
</dbReference>
<reference evidence="3 4" key="1">
    <citation type="submission" date="2022-05" db="EMBL/GenBank/DDBJ databases">
        <authorList>
            <consortium name="Genoscope - CEA"/>
            <person name="William W."/>
        </authorList>
    </citation>
    <scope>NUCLEOTIDE SEQUENCE [LARGE SCALE GENOMIC DNA]</scope>
</reference>
<sequence>MRSIFAFGCLVAVLFRPGLSDIYLHCPPGSNNRLNDQTQDVNAGTRVRLFDSQNNDRAGYNVGDKLNKKGTLTEINHLPQEFFMSGCYDKARTEVELMWTNQHGTGQAADHYVDSQVILQYMCQPFPDGEKPITDVNSQFKFDTIRNGQTSGIQAFASSHQEATKVSKTRGIHEPYNFYQSYNRRERNKGLFTADRKLQKDWAIYTRQNNAGTRYGYEVPEERDYYPYWGPSPWRDIAIMVSDKKTLDLMKKHVNSPDYGYKYFCIMPTKLPGHEDCPKKNDGRPGEKCVAKYLTAEDCKSQGGKWTRFITNVIEKTAGVLSTCHQIGEMELKRGVPYEPHKVSQGADELEQYVLIQKPPDVVYAPPTYVNHNGVTTEGKFSSYKWKVPCFPSNVTQRCVLRIRYNITTDDVPREFDAKDNSKVQGNPKTKAIDRHTDLQLALNTAQLGRTFQDRSHVFLLKPRTFLPEKYQHSTIKYIFGMGKRGNIVQAYPAMEYRFFPEILNVTTDDIVCFVWSGSNHNPTNYAGQGRDQTDRTNVCWVKEGCSSLKPKSCSSFPFEVVEQVDRFDADSLNLYLNKGCFIGNDLNAELNNAPASCNPPCFRMKVPGEYCYMSTRNNNFSNRRHVGKIIAKSGTKIPAEEYGGESHPGFSCKDIQLHSKMNKKGNGVYWIRLRRKGGCTDPLKVDGKKFTASSERPASYTASHAVPNSNGWRASKTDQNQWLQVDFGEKTDVKGIRTQGASYWVKTYTISYSDDGTNFKPYMNNKVFEGNKDHHTKHVNYLYPVLSARFIRINPKTYHGIIAMRIEFLGCSSIDKTPFPVYCDMDAGGWTMVYKAVAGLNQNAYDAYNSDQTFSEKEENALNVTNKHQNHYKNRIILNWEIFDPSEARVGLYEGGKLLKELTFNAEGSDNKNWFSASKLTHSPYSDTSKESGNYNFFSIEGDMNNNRYFFISRSYGACLKDEGWMAIGGHACAWEKQYGENPILYSTQETSTNWNNKGK</sequence>
<dbReference type="InterPro" id="IPR000421">
    <property type="entry name" value="FA58C"/>
</dbReference>